<dbReference type="PIRSF" id="PIRSF004555">
    <property type="entry name" value="UCP004555"/>
    <property type="match status" value="1"/>
</dbReference>
<evidence type="ECO:0000256" key="3">
    <source>
        <dbReference type="SAM" id="Coils"/>
    </source>
</evidence>
<sequence>MFKGLSNLASLMANAGQLQEQAEEMQARLRERRVEANAGGGMVRVEMSGDQKVTSIQIEQTLFDSGDKEMLEDLVLSATNQALDLAKQAAAEEMSGMASGLGIPGLGDALAKFGNGNT</sequence>
<gene>
    <name evidence="4" type="ORF">KOR42_17130</name>
</gene>
<dbReference type="InterPro" id="IPR004401">
    <property type="entry name" value="YbaB/EbfC"/>
</dbReference>
<dbReference type="PANTHER" id="PTHR33449">
    <property type="entry name" value="NUCLEOID-ASSOCIATED PROTEIN YBAB"/>
    <property type="match status" value="1"/>
</dbReference>
<keyword evidence="2" id="KW-0963">Cytoplasm</keyword>
<evidence type="ECO:0000313" key="4">
    <source>
        <dbReference type="EMBL" id="TWT58339.1"/>
    </source>
</evidence>
<evidence type="ECO:0000313" key="5">
    <source>
        <dbReference type="Proteomes" id="UP000317243"/>
    </source>
</evidence>
<dbReference type="NCBIfam" id="TIGR00103">
    <property type="entry name" value="DNA_YbaB_EbfC"/>
    <property type="match status" value="1"/>
</dbReference>
<dbReference type="PANTHER" id="PTHR33449:SF1">
    <property type="entry name" value="NUCLEOID-ASSOCIATED PROTEIN YBAB"/>
    <property type="match status" value="1"/>
</dbReference>
<dbReference type="HAMAP" id="MF_00274">
    <property type="entry name" value="DNA_YbaB_EbfC"/>
    <property type="match status" value="1"/>
</dbReference>
<feature type="coiled-coil region" evidence="3">
    <location>
        <begin position="8"/>
        <end position="35"/>
    </location>
</feature>
<dbReference type="Gene3D" id="3.30.1310.10">
    <property type="entry name" value="Nucleoid-associated protein YbaB-like domain"/>
    <property type="match status" value="1"/>
</dbReference>
<keyword evidence="5" id="KW-1185">Reference proteome</keyword>
<dbReference type="RefSeq" id="WP_146508653.1">
    <property type="nucleotide sequence ID" value="NZ_SIHI01000001.1"/>
</dbReference>
<dbReference type="GO" id="GO:0005829">
    <property type="term" value="C:cytosol"/>
    <property type="evidence" value="ECO:0007669"/>
    <property type="project" value="TreeGrafter"/>
</dbReference>
<dbReference type="Pfam" id="PF02575">
    <property type="entry name" value="YbaB_DNA_bd"/>
    <property type="match status" value="1"/>
</dbReference>
<dbReference type="GO" id="GO:0043590">
    <property type="term" value="C:bacterial nucleoid"/>
    <property type="evidence" value="ECO:0007669"/>
    <property type="project" value="UniProtKB-UniRule"/>
</dbReference>
<dbReference type="GO" id="GO:0003677">
    <property type="term" value="F:DNA binding"/>
    <property type="evidence" value="ECO:0007669"/>
    <property type="project" value="UniProtKB-UniRule"/>
</dbReference>
<keyword evidence="3" id="KW-0175">Coiled coil</keyword>
<dbReference type="EMBL" id="SIHI01000001">
    <property type="protein sequence ID" value="TWT58339.1"/>
    <property type="molecule type" value="Genomic_DNA"/>
</dbReference>
<comment type="similarity">
    <text evidence="2">Belongs to the YbaB/EbfC family.</text>
</comment>
<comment type="subunit">
    <text evidence="2">Homodimer.</text>
</comment>
<proteinExistence type="inferred from homology"/>
<evidence type="ECO:0000256" key="2">
    <source>
        <dbReference type="HAMAP-Rule" id="MF_00274"/>
    </source>
</evidence>
<comment type="function">
    <text evidence="2">Binds to DNA and alters its conformation. May be involved in regulation of gene expression, nucleoid organization and DNA protection.</text>
</comment>
<comment type="caution">
    <text evidence="4">The sequence shown here is derived from an EMBL/GenBank/DDBJ whole genome shotgun (WGS) entry which is preliminary data.</text>
</comment>
<name>A0A5C5X6R1_9PLAN</name>
<reference evidence="4 5" key="1">
    <citation type="submission" date="2019-02" db="EMBL/GenBank/DDBJ databases">
        <title>Deep-cultivation of Planctomycetes and their phenomic and genomic characterization uncovers novel biology.</title>
        <authorList>
            <person name="Wiegand S."/>
            <person name="Jogler M."/>
            <person name="Boedeker C."/>
            <person name="Pinto D."/>
            <person name="Vollmers J."/>
            <person name="Rivas-Marin E."/>
            <person name="Kohn T."/>
            <person name="Peeters S.H."/>
            <person name="Heuer A."/>
            <person name="Rast P."/>
            <person name="Oberbeckmann S."/>
            <person name="Bunk B."/>
            <person name="Jeske O."/>
            <person name="Meyerdierks A."/>
            <person name="Storesund J.E."/>
            <person name="Kallscheuer N."/>
            <person name="Luecker S."/>
            <person name="Lage O.M."/>
            <person name="Pohl T."/>
            <person name="Merkel B.J."/>
            <person name="Hornburger P."/>
            <person name="Mueller R.-W."/>
            <person name="Bruemmer F."/>
            <person name="Labrenz M."/>
            <person name="Spormann A.M."/>
            <person name="Op Den Camp H."/>
            <person name="Overmann J."/>
            <person name="Amann R."/>
            <person name="Jetten M.S.M."/>
            <person name="Mascher T."/>
            <person name="Medema M.H."/>
            <person name="Devos D.P."/>
            <person name="Kaster A.-K."/>
            <person name="Ovreas L."/>
            <person name="Rohde M."/>
            <person name="Galperin M.Y."/>
            <person name="Jogler C."/>
        </authorList>
    </citation>
    <scope>NUCLEOTIDE SEQUENCE [LARGE SCALE GENOMIC DNA]</scope>
    <source>
        <strain evidence="4 5">KOR42</strain>
    </source>
</reference>
<dbReference type="InterPro" id="IPR036894">
    <property type="entry name" value="YbaB-like_sf"/>
</dbReference>
<dbReference type="SUPFAM" id="SSF82607">
    <property type="entry name" value="YbaB-like"/>
    <property type="match status" value="1"/>
</dbReference>
<protein>
    <recommendedName>
        <fullName evidence="2">Nucleoid-associated protein KOR42_17130</fullName>
    </recommendedName>
</protein>
<dbReference type="Proteomes" id="UP000317243">
    <property type="component" value="Unassembled WGS sequence"/>
</dbReference>
<comment type="subcellular location">
    <subcellularLocation>
        <location evidence="2">Cytoplasm</location>
        <location evidence="2">Nucleoid</location>
    </subcellularLocation>
</comment>
<organism evidence="4 5">
    <name type="scientific">Thalassoglobus neptunius</name>
    <dbReference type="NCBI Taxonomy" id="1938619"/>
    <lineage>
        <taxon>Bacteria</taxon>
        <taxon>Pseudomonadati</taxon>
        <taxon>Planctomycetota</taxon>
        <taxon>Planctomycetia</taxon>
        <taxon>Planctomycetales</taxon>
        <taxon>Planctomycetaceae</taxon>
        <taxon>Thalassoglobus</taxon>
    </lineage>
</organism>
<dbReference type="OrthoDB" id="288497at2"/>
<evidence type="ECO:0000256" key="1">
    <source>
        <dbReference type="ARBA" id="ARBA00023125"/>
    </source>
</evidence>
<keyword evidence="1 2" id="KW-0238">DNA-binding</keyword>
<accession>A0A5C5X6R1</accession>
<dbReference type="AlphaFoldDB" id="A0A5C5X6R1"/>